<dbReference type="NCBIfam" id="NF041406">
    <property type="entry name" value="XopAK"/>
    <property type="match status" value="1"/>
</dbReference>
<keyword evidence="3" id="KW-1185">Reference proteome</keyword>
<organism evidence="2 3">
    <name type="scientific">[Pantoea] beijingensis</name>
    <dbReference type="NCBI Taxonomy" id="1324864"/>
    <lineage>
        <taxon>Bacteria</taxon>
        <taxon>Pseudomonadati</taxon>
        <taxon>Pseudomonadota</taxon>
        <taxon>Gammaproteobacteria</taxon>
        <taxon>Enterobacterales</taxon>
        <taxon>Erwiniaceae</taxon>
        <taxon>Erwinia</taxon>
    </lineage>
</organism>
<feature type="region of interest" description="Disordered" evidence="1">
    <location>
        <begin position="309"/>
        <end position="330"/>
    </location>
</feature>
<proteinExistence type="predicted"/>
<evidence type="ECO:0000313" key="2">
    <source>
        <dbReference type="EMBL" id="RWR03597.1"/>
    </source>
</evidence>
<dbReference type="RefSeq" id="WP_128174428.1">
    <property type="nucleotide sequence ID" value="NZ_CP071409.1"/>
</dbReference>
<evidence type="ECO:0000313" key="3">
    <source>
        <dbReference type="Proteomes" id="UP000288794"/>
    </source>
</evidence>
<protein>
    <submittedName>
        <fullName evidence="2">Uncharacterized protein</fullName>
    </submittedName>
</protein>
<feature type="compositionally biased region" description="Acidic residues" evidence="1">
    <location>
        <begin position="315"/>
        <end position="325"/>
    </location>
</feature>
<dbReference type="Proteomes" id="UP000288794">
    <property type="component" value="Unassembled WGS sequence"/>
</dbReference>
<reference evidence="2 3" key="1">
    <citation type="submission" date="2014-04" db="EMBL/GenBank/DDBJ databases">
        <title>Draft genome sequence of Pantoea beijingensis strain LMG 27579, an emerging pathogen to Pleurotus eryngii with potential industrial application.</title>
        <authorList>
            <person name="Xu F."/>
            <person name="Liu Y."/>
            <person name="Wang S."/>
            <person name="Yin Y."/>
            <person name="Ma Y."/>
            <person name="Zhao S."/>
            <person name="Rong C."/>
        </authorList>
    </citation>
    <scope>NUCLEOTIDE SEQUENCE [LARGE SCALE GENOMIC DNA]</scope>
    <source>
        <strain evidence="2 3">LMG 27579</strain>
    </source>
</reference>
<dbReference type="AlphaFoldDB" id="A0A443IHQ6"/>
<dbReference type="EMBL" id="JMEE01000001">
    <property type="protein sequence ID" value="RWR03597.1"/>
    <property type="molecule type" value="Genomic_DNA"/>
</dbReference>
<sequence length="383" mass="42108">MAFALKSAIDHGRLDLESANENGAQLIASFVDPNTGQPSSATLSFSLSQEADLKLTSVNFGPHRQWLNGPQGLSVPLPGENPSHDDLLWNISQQSALAPHDGRINSRMQQATGAYGMLKDLEHSRAQIVATLRPLNSSLVDAFGSQSSRRNEYSHRLTQIDSQIREMELRLNMSVRGLRYRPINDADRAPYLALEHQHRDLFRSNNVRQVPEDAPMLKGIVDVDMDEYVAINADDMASGIQGIGTKGLGPCVAVSAEGKDMRGRPVLGMTHFSGIETATDTFAELDELMRSKGALGRVDFRLAGGMMMPKGSGLSEEEEEEEESGSLDNETNLLAMRHSYNIIGAKLHVCEGEQNPLTGEDLMTNAVLIPGRMFFRRNDLYES</sequence>
<accession>A0A443IHQ6</accession>
<evidence type="ECO:0000256" key="1">
    <source>
        <dbReference type="SAM" id="MobiDB-lite"/>
    </source>
</evidence>
<name>A0A443IHQ6_9GAMM</name>
<comment type="caution">
    <text evidence="2">The sequence shown here is derived from an EMBL/GenBank/DDBJ whole genome shotgun (WGS) entry which is preliminary data.</text>
</comment>
<gene>
    <name evidence="2" type="ORF">ED28_01020</name>
</gene>